<dbReference type="InterPro" id="IPR041700">
    <property type="entry name" value="OMP_b-brl_3"/>
</dbReference>
<organism evidence="4 5">
    <name type="scientific">Rufibacter quisquiliarum</name>
    <dbReference type="NCBI Taxonomy" id="1549639"/>
    <lineage>
        <taxon>Bacteria</taxon>
        <taxon>Pseudomonadati</taxon>
        <taxon>Bacteroidota</taxon>
        <taxon>Cytophagia</taxon>
        <taxon>Cytophagales</taxon>
        <taxon>Hymenobacteraceae</taxon>
        <taxon>Rufibacter</taxon>
    </lineage>
</organism>
<evidence type="ECO:0000256" key="1">
    <source>
        <dbReference type="SAM" id="MobiDB-lite"/>
    </source>
</evidence>
<keyword evidence="5" id="KW-1185">Reference proteome</keyword>
<protein>
    <recommendedName>
        <fullName evidence="3">Outer membrane protein beta-barrel domain-containing protein</fullName>
    </recommendedName>
</protein>
<comment type="caution">
    <text evidence="4">The sequence shown here is derived from an EMBL/GenBank/DDBJ whole genome shotgun (WGS) entry which is preliminary data.</text>
</comment>
<name>A0A839GFB0_9BACT</name>
<gene>
    <name evidence="4" type="ORF">FHS90_001911</name>
</gene>
<feature type="domain" description="Outer membrane protein beta-barrel" evidence="3">
    <location>
        <begin position="443"/>
        <end position="910"/>
    </location>
</feature>
<evidence type="ECO:0000259" key="3">
    <source>
        <dbReference type="Pfam" id="PF14905"/>
    </source>
</evidence>
<dbReference type="AlphaFoldDB" id="A0A839GFB0"/>
<accession>A0A839GFB0</accession>
<feature type="chain" id="PRO_5032315558" description="Outer membrane protein beta-barrel domain-containing protein" evidence="2">
    <location>
        <begin position="21"/>
        <end position="955"/>
    </location>
</feature>
<reference evidence="4 5" key="1">
    <citation type="submission" date="2020-08" db="EMBL/GenBank/DDBJ databases">
        <title>Genomic Encyclopedia of Type Strains, Phase IV (KMG-IV): sequencing the most valuable type-strain genomes for metagenomic binning, comparative biology and taxonomic classification.</title>
        <authorList>
            <person name="Goeker M."/>
        </authorList>
    </citation>
    <scope>NUCLEOTIDE SEQUENCE [LARGE SCALE GENOMIC DNA]</scope>
    <source>
        <strain evidence="4 5">DSM 29854</strain>
    </source>
</reference>
<feature type="signal peptide" evidence="2">
    <location>
        <begin position="1"/>
        <end position="20"/>
    </location>
</feature>
<dbReference type="SUPFAM" id="SSF56935">
    <property type="entry name" value="Porins"/>
    <property type="match status" value="1"/>
</dbReference>
<keyword evidence="2" id="KW-0732">Signal</keyword>
<dbReference type="SUPFAM" id="SSF49452">
    <property type="entry name" value="Starch-binding domain-like"/>
    <property type="match status" value="1"/>
</dbReference>
<dbReference type="Proteomes" id="UP000563094">
    <property type="component" value="Unassembled WGS sequence"/>
</dbReference>
<feature type="region of interest" description="Disordered" evidence="1">
    <location>
        <begin position="917"/>
        <end position="955"/>
    </location>
</feature>
<proteinExistence type="predicted"/>
<dbReference type="Pfam" id="PF13620">
    <property type="entry name" value="CarboxypepD_reg"/>
    <property type="match status" value="1"/>
</dbReference>
<dbReference type="RefSeq" id="WP_182512805.1">
    <property type="nucleotide sequence ID" value="NZ_JACJIQ010000006.1"/>
</dbReference>
<dbReference type="GO" id="GO:0030246">
    <property type="term" value="F:carbohydrate binding"/>
    <property type="evidence" value="ECO:0007669"/>
    <property type="project" value="InterPro"/>
</dbReference>
<dbReference type="InterPro" id="IPR013784">
    <property type="entry name" value="Carb-bd-like_fold"/>
</dbReference>
<sequence length="955" mass="106783">MKSPLLPLLFFLLSFTYARAQGVAVTGTVSSALYKETLVGATVQLVRLPDSVRTAVGTDKEGNFRFPAVSPGTYAVLVNYLGHSPLSKAVQVQQTPVHLGQLVLQQGATLLQEVQVVGQVPPGTQKGDTTVFNAAAFKVADDASAEDLVTKLPGVTITDGKVQAQGEDVRQVLVDGKRFFGEDANTALRNLPAEVIENIEIFDKKSDQAEFSGFDDGNRAKTINIVTKKNRRTGQFGKVAAAVGPDKKYMAGASVNFFKGERRLTVNGLLNNINLQDFSVGEAPGGGMRGRRGSGGGGGAGITTTNTLGFNYTDLWGKKIEVSGNYNYSNNRNENNRFVFRDYLNSQYYEQENRDNSFNTNREENHQFNFRFDYKPNDRNRLLIRPRITVQRNDTYSTLVSRSVYDSNPDNEAYEQALLTTRDNSSNQEALSYNLSNDLDFSHRFNKPGRTITLGLNTIKTFTDGDNYQLTNVTDYLQPQKSNYLNQHIQTDRNGFTWRGNVALGEQVGPKARVQASYSISNRQEDSERLAYDWEENAYTHLNTRLSNAFESEYLRQQGKASYLYNSDKLRVQLETVYQNANLQNQQEFPAPYQMDRTFHNFLPGAQLEYKFSKTKNLQLDYSTNVDAPSVTQLQEVVDNTNPLRFRVGNAGLVQEYRNTVNVRYRSFNLETNRVFTFFVNAARTDDYITNSTTETNLESEPLLAGLNPGTGAQLIRPVNLDGSWSTRAFMSFGQPVSFIKSNVSVNGSVGYNKTPGLFNREQFFSTSTNYGLGVSLSSNISENVDFNASTRSNYNVITSTLRNRNNNNNFFTQNSSLRANLKFWRGVIYRTELSHQYNAGLSGGINPHVTLLNMSLSKRVFKSQKGEISLSVNDVLGQNVSVSRTLSDAFVQDVQSTVLQRFFLLTFSYNIRSFNGAAPGERDRTRTRRTPTEGIDQNSPASPRPKRQGGGRRN</sequence>
<feature type="compositionally biased region" description="Basic residues" evidence="1">
    <location>
        <begin position="945"/>
        <end position="955"/>
    </location>
</feature>
<evidence type="ECO:0000313" key="4">
    <source>
        <dbReference type="EMBL" id="MBA9077200.1"/>
    </source>
</evidence>
<dbReference type="EMBL" id="JACJIQ010000006">
    <property type="protein sequence ID" value="MBA9077200.1"/>
    <property type="molecule type" value="Genomic_DNA"/>
</dbReference>
<evidence type="ECO:0000313" key="5">
    <source>
        <dbReference type="Proteomes" id="UP000563094"/>
    </source>
</evidence>
<dbReference type="Pfam" id="PF14905">
    <property type="entry name" value="OMP_b-brl_3"/>
    <property type="match status" value="1"/>
</dbReference>
<dbReference type="Gene3D" id="2.60.40.1120">
    <property type="entry name" value="Carboxypeptidase-like, regulatory domain"/>
    <property type="match status" value="1"/>
</dbReference>
<evidence type="ECO:0000256" key="2">
    <source>
        <dbReference type="SAM" id="SignalP"/>
    </source>
</evidence>